<reference evidence="2 3" key="1">
    <citation type="journal article" date="2010" name="Science">
        <title>Genomic analysis of organismal complexity in the multicellular green alga Volvox carteri.</title>
        <authorList>
            <person name="Prochnik S.E."/>
            <person name="Umen J."/>
            <person name="Nedelcu A.M."/>
            <person name="Hallmann A."/>
            <person name="Miller S.M."/>
            <person name="Nishii I."/>
            <person name="Ferris P."/>
            <person name="Kuo A."/>
            <person name="Mitros T."/>
            <person name="Fritz-Laylin L.K."/>
            <person name="Hellsten U."/>
            <person name="Chapman J."/>
            <person name="Simakov O."/>
            <person name="Rensing S.A."/>
            <person name="Terry A."/>
            <person name="Pangilinan J."/>
            <person name="Kapitonov V."/>
            <person name="Jurka J."/>
            <person name="Salamov A."/>
            <person name="Shapiro H."/>
            <person name="Schmutz J."/>
            <person name="Grimwood J."/>
            <person name="Lindquist E."/>
            <person name="Lucas S."/>
            <person name="Grigoriev I.V."/>
            <person name="Schmitt R."/>
            <person name="Kirk D."/>
            <person name="Rokhsar D.S."/>
        </authorList>
    </citation>
    <scope>NUCLEOTIDE SEQUENCE [LARGE SCALE GENOMIC DNA]</scope>
    <source>
        <strain evidence="3">f. Nagariensis / Eve</strain>
    </source>
</reference>
<gene>
    <name evidence="2" type="ORF">VOLCADRAFT_99922</name>
</gene>
<feature type="compositionally biased region" description="Acidic residues" evidence="1">
    <location>
        <begin position="1"/>
        <end position="10"/>
    </location>
</feature>
<evidence type="ECO:0000313" key="2">
    <source>
        <dbReference type="EMBL" id="EFJ40306.1"/>
    </source>
</evidence>
<dbReference type="OrthoDB" id="532602at2759"/>
<dbReference type="InParanoid" id="D8UIZ5"/>
<name>D8UIZ5_VOLCA</name>
<dbReference type="Proteomes" id="UP000001058">
    <property type="component" value="Unassembled WGS sequence"/>
</dbReference>
<evidence type="ECO:0000313" key="3">
    <source>
        <dbReference type="Proteomes" id="UP000001058"/>
    </source>
</evidence>
<dbReference type="RefSeq" id="XP_002958640.1">
    <property type="nucleotide sequence ID" value="XM_002958594.1"/>
</dbReference>
<dbReference type="KEGG" id="vcn:VOLCADRAFT_99922"/>
<evidence type="ECO:0000256" key="1">
    <source>
        <dbReference type="SAM" id="MobiDB-lite"/>
    </source>
</evidence>
<dbReference type="EMBL" id="GL378420">
    <property type="protein sequence ID" value="EFJ40306.1"/>
    <property type="molecule type" value="Genomic_DNA"/>
</dbReference>
<proteinExistence type="predicted"/>
<organism evidence="3">
    <name type="scientific">Volvox carteri f. nagariensis</name>
    <dbReference type="NCBI Taxonomy" id="3068"/>
    <lineage>
        <taxon>Eukaryota</taxon>
        <taxon>Viridiplantae</taxon>
        <taxon>Chlorophyta</taxon>
        <taxon>core chlorophytes</taxon>
        <taxon>Chlorophyceae</taxon>
        <taxon>CS clade</taxon>
        <taxon>Chlamydomonadales</taxon>
        <taxon>Volvocaceae</taxon>
        <taxon>Volvox</taxon>
    </lineage>
</organism>
<protein>
    <submittedName>
        <fullName evidence="2">Uncharacterized protein</fullName>
    </submittedName>
</protein>
<feature type="region of interest" description="Disordered" evidence="1">
    <location>
        <begin position="1"/>
        <end position="23"/>
    </location>
</feature>
<dbReference type="GeneID" id="9628098"/>
<feature type="region of interest" description="Disordered" evidence="1">
    <location>
        <begin position="83"/>
        <end position="111"/>
    </location>
</feature>
<keyword evidence="3" id="KW-1185">Reference proteome</keyword>
<feature type="compositionally biased region" description="Low complexity" evidence="1">
    <location>
        <begin position="84"/>
        <end position="108"/>
    </location>
</feature>
<dbReference type="AlphaFoldDB" id="D8UIZ5"/>
<sequence length="183" mass="19010">MPESTAEGEECSNKGTTTKAPRKRTFLLTMTKYNSGLATPPGVAAAVFANNVAMLSYAPCCDDEVALNSGGFGPLADMPVFRRTSTSSNTPSTGSSIASSTSSSSSSSYRPLPRSKVMHVACKGSTLVVPLTGAGGDKAVVPPKGLTGPWQRAKIVDAPIVLSGNEIAVLNLPQYRVRESMLV</sequence>
<accession>D8UIZ5</accession>